<accession>A0AAE4MJE8</accession>
<protein>
    <submittedName>
        <fullName evidence="2">Uncharacterized protein</fullName>
    </submittedName>
</protein>
<dbReference type="EMBL" id="JAWDKD010000021">
    <property type="protein sequence ID" value="MDV0447690.1"/>
    <property type="molecule type" value="Genomic_DNA"/>
</dbReference>
<dbReference type="RefSeq" id="WP_338100130.1">
    <property type="nucleotide sequence ID" value="NZ_JAWDKD010000021.1"/>
</dbReference>
<proteinExistence type="predicted"/>
<gene>
    <name evidence="2" type="ORF">MsAg5_16010</name>
</gene>
<dbReference type="AlphaFoldDB" id="A0AAE4MJE8"/>
<keyword evidence="3" id="KW-1185">Reference proteome</keyword>
<feature type="compositionally biased region" description="Low complexity" evidence="1">
    <location>
        <begin position="28"/>
        <end position="50"/>
    </location>
</feature>
<comment type="caution">
    <text evidence="2">The sequence shown here is derived from an EMBL/GenBank/DDBJ whole genome shotgun (WGS) entry which is preliminary data.</text>
</comment>
<dbReference type="Proteomes" id="UP001271789">
    <property type="component" value="Unassembled WGS sequence"/>
</dbReference>
<sequence>MKLTKILILALVAMLVLTVAPMAMAGNGNDQGGNNNNQGGNNNNQGNGNNSTGANPVTGGSNTVAAKGTAANPYKILYLGWSWNGTNWTTGLPDSGKSMGFYTGATQHGVSTYNFSYNGIYYTHVYCDFDSWNTTVIPASFYDSSVMGQDYDLYIGDMFYSSYYNGLNTNYLNAMDAEFNGSSTFTASVFASYNNQTWAPSYFDYKDTLALTPNASDDAEWFDECLTLSGATAESAAWSQYLVLIDGYFN</sequence>
<reference evidence="2" key="1">
    <citation type="submission" date="2023-06" db="EMBL/GenBank/DDBJ databases">
        <title>Genome sequence of Methanosarcinaceae archaeon Ag5.</title>
        <authorList>
            <person name="Protasov E."/>
            <person name="Platt K."/>
            <person name="Poehlein A."/>
            <person name="Daniel R."/>
            <person name="Brune A."/>
        </authorList>
    </citation>
    <scope>NUCLEOTIDE SEQUENCE</scope>
    <source>
        <strain evidence="2">Ag5</strain>
    </source>
</reference>
<evidence type="ECO:0000313" key="3">
    <source>
        <dbReference type="Proteomes" id="UP001271789"/>
    </source>
</evidence>
<feature type="compositionally biased region" description="Polar residues" evidence="1">
    <location>
        <begin position="51"/>
        <end position="61"/>
    </location>
</feature>
<evidence type="ECO:0000256" key="1">
    <source>
        <dbReference type="SAM" id="MobiDB-lite"/>
    </source>
</evidence>
<organism evidence="2 3">
    <name type="scientific">Methanolapillus africanus</name>
    <dbReference type="NCBI Taxonomy" id="3028297"/>
    <lineage>
        <taxon>Archaea</taxon>
        <taxon>Methanobacteriati</taxon>
        <taxon>Methanobacteriota</taxon>
        <taxon>Stenosarchaea group</taxon>
        <taxon>Methanomicrobia</taxon>
        <taxon>Methanosarcinales</taxon>
        <taxon>Methanosarcinaceae</taxon>
        <taxon>Methanolapillus</taxon>
    </lineage>
</organism>
<feature type="region of interest" description="Disordered" evidence="1">
    <location>
        <begin position="28"/>
        <end position="61"/>
    </location>
</feature>
<name>A0AAE4MJE8_9EURY</name>
<evidence type="ECO:0000313" key="2">
    <source>
        <dbReference type="EMBL" id="MDV0447690.1"/>
    </source>
</evidence>